<protein>
    <submittedName>
        <fullName evidence="1">Uncharacterized protein</fullName>
    </submittedName>
</protein>
<dbReference type="EMBL" id="UGQC01000001">
    <property type="protein sequence ID" value="STZ01328.1"/>
    <property type="molecule type" value="Genomic_DNA"/>
</dbReference>
<dbReference type="Proteomes" id="UP000254107">
    <property type="component" value="Unassembled WGS sequence"/>
</dbReference>
<dbReference type="GeneID" id="302271683"/>
<evidence type="ECO:0000313" key="2">
    <source>
        <dbReference type="Proteomes" id="UP000254107"/>
    </source>
</evidence>
<sequence>MITTALDLVRTYVTGDICPIKALDTLYEHIDDTPNAFISLTKKLA</sequence>
<dbReference type="AlphaFoldDB" id="A0A378QKM9"/>
<reference evidence="1 2" key="1">
    <citation type="submission" date="2018-06" db="EMBL/GenBank/DDBJ databases">
        <authorList>
            <consortium name="Pathogen Informatics"/>
            <person name="Doyle S."/>
        </authorList>
    </citation>
    <scope>NUCLEOTIDE SEQUENCE [LARGE SCALE GENOMIC DNA]</scope>
    <source>
        <strain evidence="1 2">NCTC7911</strain>
    </source>
</reference>
<evidence type="ECO:0000313" key="1">
    <source>
        <dbReference type="EMBL" id="STZ01328.1"/>
    </source>
</evidence>
<proteinExistence type="predicted"/>
<organism evidence="1 2">
    <name type="scientific">Moraxella lacunata</name>
    <dbReference type="NCBI Taxonomy" id="477"/>
    <lineage>
        <taxon>Bacteria</taxon>
        <taxon>Pseudomonadati</taxon>
        <taxon>Pseudomonadota</taxon>
        <taxon>Gammaproteobacteria</taxon>
        <taxon>Moraxellales</taxon>
        <taxon>Moraxellaceae</taxon>
        <taxon>Moraxella</taxon>
    </lineage>
</organism>
<gene>
    <name evidence="1" type="ORF">NCTC7911_02755</name>
</gene>
<accession>A0A378QKM9</accession>
<keyword evidence="2" id="KW-1185">Reference proteome</keyword>
<name>A0A378QKM9_MORLA</name>
<dbReference type="RefSeq" id="WP_156065141.1">
    <property type="nucleotide sequence ID" value="NZ_JARDJM010000062.1"/>
</dbReference>